<feature type="transmembrane region" description="Helical" evidence="1">
    <location>
        <begin position="440"/>
        <end position="462"/>
    </location>
</feature>
<name>A0ABU6KEH7_9BACI</name>
<accession>A0ABU6KEH7</accession>
<proteinExistence type="predicted"/>
<feature type="transmembrane region" description="Helical" evidence="1">
    <location>
        <begin position="511"/>
        <end position="529"/>
    </location>
</feature>
<keyword evidence="1" id="KW-1133">Transmembrane helix</keyword>
<evidence type="ECO:0000313" key="3">
    <source>
        <dbReference type="Proteomes" id="UP001335737"/>
    </source>
</evidence>
<gene>
    <name evidence="2" type="ORF">QGM71_09495</name>
</gene>
<reference evidence="2 3" key="1">
    <citation type="journal article" date="2024" name="Int. J. Syst. Evol. Microbiol.">
        <title>Virgibacillus tibetensis sp. nov., isolated from salt lake on the Tibetan Plateau of China.</title>
        <authorList>
            <person name="Phurbu D."/>
            <person name="Liu Z.-X."/>
            <person name="Wang R."/>
            <person name="Zheng Y.-Y."/>
            <person name="Liu H.-C."/>
            <person name="Zhou Y.-G."/>
            <person name="Yu Y.-J."/>
            <person name="Li A.-H."/>
        </authorList>
    </citation>
    <scope>NUCLEOTIDE SEQUENCE [LARGE SCALE GENOMIC DNA]</scope>
    <source>
        <strain evidence="2 3">C22-A2</strain>
    </source>
</reference>
<dbReference type="RefSeq" id="WP_327607294.1">
    <property type="nucleotide sequence ID" value="NZ_JARZFX010000003.1"/>
</dbReference>
<feature type="transmembrane region" description="Helical" evidence="1">
    <location>
        <begin position="366"/>
        <end position="387"/>
    </location>
</feature>
<dbReference type="EMBL" id="JARZFX010000003">
    <property type="protein sequence ID" value="MEC5423726.1"/>
    <property type="molecule type" value="Genomic_DNA"/>
</dbReference>
<feature type="transmembrane region" description="Helical" evidence="1">
    <location>
        <begin position="252"/>
        <end position="275"/>
    </location>
</feature>
<organism evidence="2 3">
    <name type="scientific">Virgibacillus tibetensis</name>
    <dbReference type="NCBI Taxonomy" id="3042313"/>
    <lineage>
        <taxon>Bacteria</taxon>
        <taxon>Bacillati</taxon>
        <taxon>Bacillota</taxon>
        <taxon>Bacilli</taxon>
        <taxon>Bacillales</taxon>
        <taxon>Bacillaceae</taxon>
        <taxon>Virgibacillus</taxon>
    </lineage>
</organism>
<feature type="transmembrane region" description="Helical" evidence="1">
    <location>
        <begin position="66"/>
        <end position="94"/>
    </location>
</feature>
<keyword evidence="1" id="KW-0472">Membrane</keyword>
<dbReference type="InterPro" id="IPR031599">
    <property type="entry name" value="ABC_tran_2"/>
</dbReference>
<feature type="transmembrane region" description="Helical" evidence="1">
    <location>
        <begin position="408"/>
        <end position="434"/>
    </location>
</feature>
<protein>
    <recommendedName>
        <fullName evidence="4">ABC transporter permease</fullName>
    </recommendedName>
</protein>
<feature type="transmembrane region" description="Helical" evidence="1">
    <location>
        <begin position="149"/>
        <end position="176"/>
    </location>
</feature>
<feature type="transmembrane region" description="Helical" evidence="1">
    <location>
        <begin position="115"/>
        <end position="137"/>
    </location>
</feature>
<evidence type="ECO:0000313" key="2">
    <source>
        <dbReference type="EMBL" id="MEC5423726.1"/>
    </source>
</evidence>
<dbReference type="Proteomes" id="UP001335737">
    <property type="component" value="Unassembled WGS sequence"/>
</dbReference>
<keyword evidence="3" id="KW-1185">Reference proteome</keyword>
<feature type="transmembrane region" description="Helical" evidence="1">
    <location>
        <begin position="26"/>
        <end position="46"/>
    </location>
</feature>
<comment type="caution">
    <text evidence="2">The sequence shown here is derived from an EMBL/GenBank/DDBJ whole genome shotgun (WGS) entry which is preliminary data.</text>
</comment>
<feature type="transmembrane region" description="Helical" evidence="1">
    <location>
        <begin position="483"/>
        <end position="505"/>
    </location>
</feature>
<feature type="transmembrane region" description="Helical" evidence="1">
    <location>
        <begin position="326"/>
        <end position="346"/>
    </location>
</feature>
<evidence type="ECO:0000256" key="1">
    <source>
        <dbReference type="SAM" id="Phobius"/>
    </source>
</evidence>
<evidence type="ECO:0008006" key="4">
    <source>
        <dbReference type="Google" id="ProtNLM"/>
    </source>
</evidence>
<dbReference type="Pfam" id="PF16949">
    <property type="entry name" value="ABC_tran_2"/>
    <property type="match status" value="1"/>
</dbReference>
<feature type="transmembrane region" description="Helical" evidence="1">
    <location>
        <begin position="188"/>
        <end position="205"/>
    </location>
</feature>
<sequence>MNKTLTLIKTMLKMQYSKAGKTSSQLWLFVILFLFLIPILALYIGFIKNVIGTLYDALQPMGQESLILGLLFLCIHVFLFFISFFTVLSAFYFAEDIESFIPFPFQPYQVLLGKSASPFLYLYLMTSAIFLPIFYYYGSVSEASLLYYLFGLIVFILLPIIPFSLAAILLMFGMRFVNIAKNKERSKVIAGISTLVFIILINVFVRMNMDSDAIMSNIARLIQEKDGLLQMATSIYPPAYFSTKALTETAGIGGFLFFLALIGISAGVFFLFIWLGQLVYLKGVLGINAGSKRKVTGKKVNKHITNRPVWFSYMLKELRFIFRTPTFLMQCVIQSLFGPVFILIILMMDSNSLTGLMDMFSEKESFLILFLAAIIILGSNATAITSISREGKSWHTNLFLPLDPKQVFFSKIAAAWTINLFTIVLFIAIFGFLLKISFSTILIWLVLVLIASWFTSSLGTYLDFLNPKLNWTDEQEVFKARMISLIGFLVQVGIFGVIVLFLWQAYFIEGLYSSSSLLLVCLIIFILILNKLLKNKINKNDHQRI</sequence>
<keyword evidence="1" id="KW-0812">Transmembrane</keyword>